<name>A0A4Y2BAL8_ARAVE</name>
<protein>
    <submittedName>
        <fullName evidence="2">Uncharacterized protein</fullName>
    </submittedName>
</protein>
<evidence type="ECO:0000256" key="1">
    <source>
        <dbReference type="SAM" id="MobiDB-lite"/>
    </source>
</evidence>
<evidence type="ECO:0000313" key="3">
    <source>
        <dbReference type="Proteomes" id="UP000499080"/>
    </source>
</evidence>
<organism evidence="2 3">
    <name type="scientific">Araneus ventricosus</name>
    <name type="common">Orbweaver spider</name>
    <name type="synonym">Epeira ventricosa</name>
    <dbReference type="NCBI Taxonomy" id="182803"/>
    <lineage>
        <taxon>Eukaryota</taxon>
        <taxon>Metazoa</taxon>
        <taxon>Ecdysozoa</taxon>
        <taxon>Arthropoda</taxon>
        <taxon>Chelicerata</taxon>
        <taxon>Arachnida</taxon>
        <taxon>Araneae</taxon>
        <taxon>Araneomorphae</taxon>
        <taxon>Entelegynae</taxon>
        <taxon>Araneoidea</taxon>
        <taxon>Araneidae</taxon>
        <taxon>Araneus</taxon>
    </lineage>
</organism>
<dbReference type="Proteomes" id="UP000499080">
    <property type="component" value="Unassembled WGS sequence"/>
</dbReference>
<dbReference type="AlphaFoldDB" id="A0A4Y2BAL8"/>
<keyword evidence="3" id="KW-1185">Reference proteome</keyword>
<evidence type="ECO:0000313" key="2">
    <source>
        <dbReference type="EMBL" id="GBL89260.1"/>
    </source>
</evidence>
<accession>A0A4Y2BAL8</accession>
<feature type="region of interest" description="Disordered" evidence="1">
    <location>
        <begin position="77"/>
        <end position="105"/>
    </location>
</feature>
<feature type="compositionally biased region" description="Polar residues" evidence="1">
    <location>
        <begin position="91"/>
        <end position="105"/>
    </location>
</feature>
<gene>
    <name evidence="2" type="ORF">AVEN_225804_1</name>
</gene>
<reference evidence="2 3" key="1">
    <citation type="journal article" date="2019" name="Sci. Rep.">
        <title>Orb-weaving spider Araneus ventricosus genome elucidates the spidroin gene catalogue.</title>
        <authorList>
            <person name="Kono N."/>
            <person name="Nakamura H."/>
            <person name="Ohtoshi R."/>
            <person name="Moran D.A.P."/>
            <person name="Shinohara A."/>
            <person name="Yoshida Y."/>
            <person name="Fujiwara M."/>
            <person name="Mori M."/>
            <person name="Tomita M."/>
            <person name="Arakawa K."/>
        </authorList>
    </citation>
    <scope>NUCLEOTIDE SEQUENCE [LARGE SCALE GENOMIC DNA]</scope>
</reference>
<sequence length="105" mass="11961">MANFFKVPLAIGVLKWINFLCHLRNSTAVMTISLSLSLKTREFQTLDALYQRSAVHIKSFGDKCHLAGVEWKFKDRDNNTNAPSFPDQDSKLQGSSQNRLQETLM</sequence>
<proteinExistence type="predicted"/>
<comment type="caution">
    <text evidence="2">The sequence shown here is derived from an EMBL/GenBank/DDBJ whole genome shotgun (WGS) entry which is preliminary data.</text>
</comment>
<dbReference type="EMBL" id="BGPR01000064">
    <property type="protein sequence ID" value="GBL89260.1"/>
    <property type="molecule type" value="Genomic_DNA"/>
</dbReference>